<evidence type="ECO:0000256" key="1">
    <source>
        <dbReference type="SAM" id="SignalP"/>
    </source>
</evidence>
<dbReference type="OrthoDB" id="7409988at2"/>
<name>A0A5B8S5J7_9SPHN</name>
<keyword evidence="3" id="KW-1185">Reference proteome</keyword>
<accession>A0A5B8S5J7</accession>
<dbReference type="KEGG" id="ngf:FRF71_12370"/>
<dbReference type="RefSeq" id="WP_147090938.1">
    <property type="nucleotide sequence ID" value="NZ_BAABJD010000002.1"/>
</dbReference>
<proteinExistence type="predicted"/>
<organism evidence="2 3">
    <name type="scientific">Novosphingobium ginsenosidimutans</name>
    <dbReference type="NCBI Taxonomy" id="1176536"/>
    <lineage>
        <taxon>Bacteria</taxon>
        <taxon>Pseudomonadati</taxon>
        <taxon>Pseudomonadota</taxon>
        <taxon>Alphaproteobacteria</taxon>
        <taxon>Sphingomonadales</taxon>
        <taxon>Sphingomonadaceae</taxon>
        <taxon>Novosphingobium</taxon>
    </lineage>
</organism>
<feature type="signal peptide" evidence="1">
    <location>
        <begin position="1"/>
        <end position="18"/>
    </location>
</feature>
<dbReference type="EMBL" id="CP042345">
    <property type="protein sequence ID" value="QEA16859.1"/>
    <property type="molecule type" value="Genomic_DNA"/>
</dbReference>
<protein>
    <submittedName>
        <fullName evidence="2">DUF2059 domain-containing protein</fullName>
    </submittedName>
</protein>
<keyword evidence="1" id="KW-0732">Signal</keyword>
<evidence type="ECO:0000313" key="3">
    <source>
        <dbReference type="Proteomes" id="UP000321172"/>
    </source>
</evidence>
<evidence type="ECO:0000313" key="2">
    <source>
        <dbReference type="EMBL" id="QEA16859.1"/>
    </source>
</evidence>
<feature type="chain" id="PRO_5022985547" evidence="1">
    <location>
        <begin position="19"/>
        <end position="249"/>
    </location>
</feature>
<dbReference type="AlphaFoldDB" id="A0A5B8S5J7"/>
<gene>
    <name evidence="2" type="ORF">FRF71_12370</name>
</gene>
<sequence>MKHLLLIAAVTLSSPVLAQEAPAPQPGVEAPAAEPARLAAAQAVVDKLFPTGTYARIMNGTMDTVMKGAMASVGELPLKDLAGIGGVPEEQLKQMGDGKLKEMLAILDPAFDQRMAASMRAMMPELTKLMTQFEPGIREGLTAAYARRYTPEQLAEMGQFFSTPTGSLYASESMVIFMDPEVVNRMMGMIPEMTKQMPTVMGSVERAIASLPKPKSLEDLTKTERTRLAALLGVSEAELIKRNKTDKRR</sequence>
<dbReference type="Proteomes" id="UP000321172">
    <property type="component" value="Chromosome"/>
</dbReference>
<reference evidence="2 3" key="1">
    <citation type="journal article" date="2013" name="J. Microbiol. Biotechnol.">
        <title>Novosphingobium ginsenosidimutans sp. nov., with the ability to convert ginsenoside.</title>
        <authorList>
            <person name="Kim J.K."/>
            <person name="He D."/>
            <person name="Liu Q.M."/>
            <person name="Park H.Y."/>
            <person name="Jung M.S."/>
            <person name="Yoon M.H."/>
            <person name="Kim S.C."/>
            <person name="Im W.T."/>
        </authorList>
    </citation>
    <scope>NUCLEOTIDE SEQUENCE [LARGE SCALE GENOMIC DNA]</scope>
    <source>
        <strain evidence="2 3">FW-6</strain>
    </source>
</reference>